<organism evidence="1 2">
    <name type="scientific">Sclerotinia nivalis</name>
    <dbReference type="NCBI Taxonomy" id="352851"/>
    <lineage>
        <taxon>Eukaryota</taxon>
        <taxon>Fungi</taxon>
        <taxon>Dikarya</taxon>
        <taxon>Ascomycota</taxon>
        <taxon>Pezizomycotina</taxon>
        <taxon>Leotiomycetes</taxon>
        <taxon>Helotiales</taxon>
        <taxon>Sclerotiniaceae</taxon>
        <taxon>Sclerotinia</taxon>
    </lineage>
</organism>
<dbReference type="GO" id="GO:0016705">
    <property type="term" value="F:oxidoreductase activity, acting on paired donors, with incorporation or reduction of molecular oxygen"/>
    <property type="evidence" value="ECO:0007669"/>
    <property type="project" value="InterPro"/>
</dbReference>
<dbReference type="Gene3D" id="1.10.630.10">
    <property type="entry name" value="Cytochrome P450"/>
    <property type="match status" value="1"/>
</dbReference>
<dbReference type="Proteomes" id="UP001152300">
    <property type="component" value="Unassembled WGS sequence"/>
</dbReference>
<keyword evidence="2" id="KW-1185">Reference proteome</keyword>
<evidence type="ECO:0000313" key="2">
    <source>
        <dbReference type="Proteomes" id="UP001152300"/>
    </source>
</evidence>
<evidence type="ECO:0000313" key="1">
    <source>
        <dbReference type="EMBL" id="KAJ8062537.1"/>
    </source>
</evidence>
<dbReference type="GO" id="GO:0005506">
    <property type="term" value="F:iron ion binding"/>
    <property type="evidence" value="ECO:0007669"/>
    <property type="project" value="InterPro"/>
</dbReference>
<name>A0A9X0DI56_9HELO</name>
<proteinExistence type="predicted"/>
<dbReference type="AlphaFoldDB" id="A0A9X0DI56"/>
<reference evidence="1" key="1">
    <citation type="submission" date="2022-11" db="EMBL/GenBank/DDBJ databases">
        <title>Genome Resource of Sclerotinia nivalis Strain SnTB1, a Plant Pathogen Isolated from American Ginseng.</title>
        <authorList>
            <person name="Fan S."/>
        </authorList>
    </citation>
    <scope>NUCLEOTIDE SEQUENCE</scope>
    <source>
        <strain evidence="1">SnTB1</strain>
    </source>
</reference>
<dbReference type="SUPFAM" id="SSF48264">
    <property type="entry name" value="Cytochrome P450"/>
    <property type="match status" value="1"/>
</dbReference>
<gene>
    <name evidence="1" type="ORF">OCU04_009065</name>
</gene>
<dbReference type="EMBL" id="JAPEIS010000010">
    <property type="protein sequence ID" value="KAJ8062537.1"/>
    <property type="molecule type" value="Genomic_DNA"/>
</dbReference>
<comment type="caution">
    <text evidence="1">The sequence shown here is derived from an EMBL/GenBank/DDBJ whole genome shotgun (WGS) entry which is preliminary data.</text>
</comment>
<protein>
    <submittedName>
        <fullName evidence="1">Uncharacterized protein</fullName>
    </submittedName>
</protein>
<sequence>MASEHLTSLVPGMVKQCTQYCETLRELAKKSEMFQLDPVTLRLMLDLIGKTILNADLGAQKGYNVLADSMLSQIRWHKPTAEFNPLEYVNFVRWYM</sequence>
<dbReference type="InterPro" id="IPR036396">
    <property type="entry name" value="Cyt_P450_sf"/>
</dbReference>
<dbReference type="GO" id="GO:0020037">
    <property type="term" value="F:heme binding"/>
    <property type="evidence" value="ECO:0007669"/>
    <property type="project" value="InterPro"/>
</dbReference>
<accession>A0A9X0DI56</accession>
<dbReference type="GO" id="GO:0004497">
    <property type="term" value="F:monooxygenase activity"/>
    <property type="evidence" value="ECO:0007669"/>
    <property type="project" value="InterPro"/>
</dbReference>